<dbReference type="PRINTS" id="PR00633">
    <property type="entry name" value="RCCNDNSATION"/>
</dbReference>
<evidence type="ECO:0000256" key="2">
    <source>
        <dbReference type="ARBA" id="ARBA00022737"/>
    </source>
</evidence>
<evidence type="ECO:0000313" key="5">
    <source>
        <dbReference type="EMBL" id="CAG8851000.1"/>
    </source>
</evidence>
<dbReference type="InterPro" id="IPR000408">
    <property type="entry name" value="Reg_chr_condens"/>
</dbReference>
<feature type="repeat" description="RCC1" evidence="3">
    <location>
        <begin position="131"/>
        <end position="185"/>
    </location>
</feature>
<keyword evidence="2" id="KW-0677">Repeat</keyword>
<keyword evidence="1" id="KW-0344">Guanine-nucleotide releasing factor</keyword>
<feature type="repeat" description="RCC1" evidence="3">
    <location>
        <begin position="20"/>
        <end position="72"/>
    </location>
</feature>
<evidence type="ECO:0000256" key="1">
    <source>
        <dbReference type="ARBA" id="ARBA00022658"/>
    </source>
</evidence>
<feature type="non-terminal residue" evidence="5">
    <location>
        <position position="1"/>
    </location>
</feature>
<proteinExistence type="predicted"/>
<dbReference type="EMBL" id="CAJVQB010103821">
    <property type="protein sequence ID" value="CAG8851000.1"/>
    <property type="molecule type" value="Genomic_DNA"/>
</dbReference>
<dbReference type="SUPFAM" id="SSF50985">
    <property type="entry name" value="RCC1/BLIP-II"/>
    <property type="match status" value="1"/>
</dbReference>
<evidence type="ECO:0000259" key="4">
    <source>
        <dbReference type="Pfam" id="PF25390"/>
    </source>
</evidence>
<dbReference type="InterPro" id="IPR009091">
    <property type="entry name" value="RCC1/BLIP-II"/>
</dbReference>
<organism evidence="5 6">
    <name type="scientific">Gigaspora margarita</name>
    <dbReference type="NCBI Taxonomy" id="4874"/>
    <lineage>
        <taxon>Eukaryota</taxon>
        <taxon>Fungi</taxon>
        <taxon>Fungi incertae sedis</taxon>
        <taxon>Mucoromycota</taxon>
        <taxon>Glomeromycotina</taxon>
        <taxon>Glomeromycetes</taxon>
        <taxon>Diversisporales</taxon>
        <taxon>Gigasporaceae</taxon>
        <taxon>Gigaspora</taxon>
    </lineage>
</organism>
<dbReference type="Pfam" id="PF25390">
    <property type="entry name" value="WD40_RLD"/>
    <property type="match status" value="1"/>
</dbReference>
<reference evidence="5 6" key="1">
    <citation type="submission" date="2021-06" db="EMBL/GenBank/DDBJ databases">
        <authorList>
            <person name="Kallberg Y."/>
            <person name="Tangrot J."/>
            <person name="Rosling A."/>
        </authorList>
    </citation>
    <scope>NUCLEOTIDE SEQUENCE [LARGE SCALE GENOMIC DNA]</scope>
    <source>
        <strain evidence="5 6">120-4 pot B 10/14</strain>
    </source>
</reference>
<dbReference type="Gene3D" id="2.130.10.30">
    <property type="entry name" value="Regulator of chromosome condensation 1/beta-lactamase-inhibitor protein II"/>
    <property type="match status" value="1"/>
</dbReference>
<protein>
    <submittedName>
        <fullName evidence="5">12197_t:CDS:1</fullName>
    </submittedName>
</protein>
<dbReference type="InterPro" id="IPR058923">
    <property type="entry name" value="RCC1-like_dom"/>
</dbReference>
<keyword evidence="6" id="KW-1185">Reference proteome</keyword>
<feature type="non-terminal residue" evidence="5">
    <location>
        <position position="253"/>
    </location>
</feature>
<evidence type="ECO:0000256" key="3">
    <source>
        <dbReference type="PROSITE-ProRule" id="PRU00235"/>
    </source>
</evidence>
<sequence>KHVMIKVEIVKLPTPDSKRIKLSTIGNNDCGKLGLGYDVEKMKYPRHVESLADFNIVKISCGSLHVAALTRDRKVITWGCNDEGALERVMKSKDPNATNENVPVFAQGLDDVVIVKVICSSNIILALSDKGQLYASGTFRDNNRKTGFTLGINKQSMFVNYGPTSHLKIADITVGENHTLVLTTNSYLYTFGCIDSYQLGRKILICKSNGLILTSVKILSLIREIFARGNHKNGDVYSFGSSEYEQLGIGVLE</sequence>
<gene>
    <name evidence="5" type="ORF">GMARGA_LOCUS40507</name>
</gene>
<dbReference type="InterPro" id="IPR051553">
    <property type="entry name" value="Ran_GTPase-activating"/>
</dbReference>
<evidence type="ECO:0000313" key="6">
    <source>
        <dbReference type="Proteomes" id="UP000789901"/>
    </source>
</evidence>
<dbReference type="Proteomes" id="UP000789901">
    <property type="component" value="Unassembled WGS sequence"/>
</dbReference>
<dbReference type="PROSITE" id="PS50012">
    <property type="entry name" value="RCC1_3"/>
    <property type="match status" value="3"/>
</dbReference>
<feature type="domain" description="RCC1-like" evidence="4">
    <location>
        <begin position="22"/>
        <end position="250"/>
    </location>
</feature>
<feature type="repeat" description="RCC1" evidence="3">
    <location>
        <begin position="73"/>
        <end position="130"/>
    </location>
</feature>
<name>A0ABN7X8W9_GIGMA</name>
<accession>A0ABN7X8W9</accession>
<comment type="caution">
    <text evidence="5">The sequence shown here is derived from an EMBL/GenBank/DDBJ whole genome shotgun (WGS) entry which is preliminary data.</text>
</comment>
<dbReference type="PANTHER" id="PTHR45982:SF1">
    <property type="entry name" value="REGULATOR OF CHROMOSOME CONDENSATION"/>
    <property type="match status" value="1"/>
</dbReference>
<dbReference type="PANTHER" id="PTHR45982">
    <property type="entry name" value="REGULATOR OF CHROMOSOME CONDENSATION"/>
    <property type="match status" value="1"/>
</dbReference>